<comment type="similarity">
    <text evidence="2">Belongs to the MscS (TC 1.A.23) family.</text>
</comment>
<dbReference type="Pfam" id="PF21082">
    <property type="entry name" value="MS_channel_3rd"/>
    <property type="match status" value="1"/>
</dbReference>
<feature type="domain" description="Mechanosensitive ion channel MscS C-terminal" evidence="13">
    <location>
        <begin position="327"/>
        <end position="386"/>
    </location>
</feature>
<dbReference type="GO" id="GO:0005886">
    <property type="term" value="C:plasma membrane"/>
    <property type="evidence" value="ECO:0007669"/>
    <property type="project" value="UniProtKB-SubCell"/>
</dbReference>
<dbReference type="PANTHER" id="PTHR30414:SF0">
    <property type="entry name" value="MINICONDUCTANCE MECHANOSENSITIVE CHANNEL YBDG"/>
    <property type="match status" value="1"/>
</dbReference>
<protein>
    <recommendedName>
        <fullName evidence="9">Mechanosensing system component YbdG</fullName>
    </recommendedName>
    <alternativeName>
        <fullName evidence="10">Mechanosensitive channel homolog YbdG</fullName>
    </alternativeName>
</protein>
<dbReference type="PANTHER" id="PTHR30414">
    <property type="entry name" value="MINICONDUCTANCE MECHANOSENSITIVE CHANNEL YBDG"/>
    <property type="match status" value="1"/>
</dbReference>
<dbReference type="InterPro" id="IPR023408">
    <property type="entry name" value="MscS_beta-dom_sf"/>
</dbReference>
<organism evidence="14 15">
    <name type="scientific">Saccharibacillus brassicae</name>
    <dbReference type="NCBI Taxonomy" id="2583377"/>
    <lineage>
        <taxon>Bacteria</taxon>
        <taxon>Bacillati</taxon>
        <taxon>Bacillota</taxon>
        <taxon>Bacilli</taxon>
        <taxon>Bacillales</taxon>
        <taxon>Paenibacillaceae</taxon>
        <taxon>Saccharibacillus</taxon>
    </lineage>
</organism>
<evidence type="ECO:0000256" key="2">
    <source>
        <dbReference type="ARBA" id="ARBA00008017"/>
    </source>
</evidence>
<dbReference type="GO" id="GO:0008381">
    <property type="term" value="F:mechanosensitive monoatomic ion channel activity"/>
    <property type="evidence" value="ECO:0007669"/>
    <property type="project" value="InterPro"/>
</dbReference>
<dbReference type="InterPro" id="IPR010920">
    <property type="entry name" value="LSM_dom_sf"/>
</dbReference>
<keyword evidence="8 11" id="KW-0472">Membrane</keyword>
<comment type="subcellular location">
    <subcellularLocation>
        <location evidence="1">Cell inner membrane</location>
        <topology evidence="1">Multi-pass membrane protein</topology>
    </subcellularLocation>
</comment>
<feature type="domain" description="Mechanosensitive ion channel MscS" evidence="12">
    <location>
        <begin position="182"/>
        <end position="250"/>
    </location>
</feature>
<keyword evidence="3" id="KW-1003">Cell membrane</keyword>
<dbReference type="GO" id="GO:0071470">
    <property type="term" value="P:cellular response to osmotic stress"/>
    <property type="evidence" value="ECO:0007669"/>
    <property type="project" value="InterPro"/>
</dbReference>
<dbReference type="InterPro" id="IPR006685">
    <property type="entry name" value="MscS_channel_2nd"/>
</dbReference>
<dbReference type="AlphaFoldDB" id="A0A4Y6UYC3"/>
<reference evidence="14 15" key="1">
    <citation type="submission" date="2019-06" db="EMBL/GenBank/DDBJ databases">
        <title>Saccharibacillus brassicae sp. nov., an endophytic bacterium isolated from Chinese cabbage seeds (Brassica pekinensis).</title>
        <authorList>
            <person name="Jiang L."/>
            <person name="Lee J."/>
            <person name="Kim S.W."/>
        </authorList>
    </citation>
    <scope>NUCLEOTIDE SEQUENCE [LARGE SCALE GENOMIC DNA]</scope>
    <source>
        <strain evidence="15">KCTC 43072 / ATSA2</strain>
    </source>
</reference>
<dbReference type="Pfam" id="PF00924">
    <property type="entry name" value="MS_channel_2nd"/>
    <property type="match status" value="1"/>
</dbReference>
<feature type="transmembrane region" description="Helical" evidence="11">
    <location>
        <begin position="164"/>
        <end position="191"/>
    </location>
</feature>
<dbReference type="Proteomes" id="UP000316968">
    <property type="component" value="Chromosome"/>
</dbReference>
<evidence type="ECO:0000313" key="14">
    <source>
        <dbReference type="EMBL" id="QDH21406.1"/>
    </source>
</evidence>
<evidence type="ECO:0000256" key="1">
    <source>
        <dbReference type="ARBA" id="ARBA00004429"/>
    </source>
</evidence>
<evidence type="ECO:0000256" key="3">
    <source>
        <dbReference type="ARBA" id="ARBA00022475"/>
    </source>
</evidence>
<evidence type="ECO:0000256" key="11">
    <source>
        <dbReference type="SAM" id="Phobius"/>
    </source>
</evidence>
<feature type="transmembrane region" description="Helical" evidence="11">
    <location>
        <begin position="101"/>
        <end position="119"/>
    </location>
</feature>
<proteinExistence type="inferred from homology"/>
<dbReference type="EMBL" id="CP041217">
    <property type="protein sequence ID" value="QDH21406.1"/>
    <property type="molecule type" value="Genomic_DNA"/>
</dbReference>
<evidence type="ECO:0000256" key="9">
    <source>
        <dbReference type="ARBA" id="ARBA00093630"/>
    </source>
</evidence>
<evidence type="ECO:0000256" key="8">
    <source>
        <dbReference type="ARBA" id="ARBA00023136"/>
    </source>
</evidence>
<dbReference type="SUPFAM" id="SSF50182">
    <property type="entry name" value="Sm-like ribonucleoproteins"/>
    <property type="match status" value="1"/>
</dbReference>
<evidence type="ECO:0000256" key="6">
    <source>
        <dbReference type="ARBA" id="ARBA00022989"/>
    </source>
</evidence>
<dbReference type="KEGG" id="saca:FFV09_11490"/>
<dbReference type="RefSeq" id="WP_141447951.1">
    <property type="nucleotide sequence ID" value="NZ_CP041217.1"/>
</dbReference>
<dbReference type="InterPro" id="IPR030192">
    <property type="entry name" value="YbdG"/>
</dbReference>
<dbReference type="FunFam" id="2.30.30.60:FF:000002">
    <property type="entry name" value="Mechanosensitive ion channel family protein"/>
    <property type="match status" value="1"/>
</dbReference>
<dbReference type="InterPro" id="IPR049278">
    <property type="entry name" value="MS_channel_C"/>
</dbReference>
<gene>
    <name evidence="14" type="ORF">FFV09_11490</name>
</gene>
<evidence type="ECO:0000259" key="12">
    <source>
        <dbReference type="Pfam" id="PF00924"/>
    </source>
</evidence>
<evidence type="ECO:0000256" key="7">
    <source>
        <dbReference type="ARBA" id="ARBA00023016"/>
    </source>
</evidence>
<evidence type="ECO:0000256" key="4">
    <source>
        <dbReference type="ARBA" id="ARBA00022519"/>
    </source>
</evidence>
<accession>A0A4Y6UYC3</accession>
<feature type="transmembrane region" description="Helical" evidence="11">
    <location>
        <begin position="20"/>
        <end position="41"/>
    </location>
</feature>
<keyword evidence="4" id="KW-0997">Cell inner membrane</keyword>
<evidence type="ECO:0000256" key="5">
    <source>
        <dbReference type="ARBA" id="ARBA00022692"/>
    </source>
</evidence>
<name>A0A4Y6UYC3_SACBS</name>
<keyword evidence="5 11" id="KW-0812">Transmembrane</keyword>
<keyword evidence="7" id="KW-0346">Stress response</keyword>
<evidence type="ECO:0000256" key="10">
    <source>
        <dbReference type="ARBA" id="ARBA00093659"/>
    </source>
</evidence>
<evidence type="ECO:0000259" key="13">
    <source>
        <dbReference type="Pfam" id="PF21082"/>
    </source>
</evidence>
<feature type="transmembrane region" description="Helical" evidence="11">
    <location>
        <begin position="140"/>
        <end position="158"/>
    </location>
</feature>
<evidence type="ECO:0000313" key="15">
    <source>
        <dbReference type="Proteomes" id="UP000316968"/>
    </source>
</evidence>
<keyword evidence="15" id="KW-1185">Reference proteome</keyword>
<keyword evidence="6 11" id="KW-1133">Transmembrane helix</keyword>
<dbReference type="OrthoDB" id="9775207at2"/>
<dbReference type="Gene3D" id="2.30.30.60">
    <property type="match status" value="1"/>
</dbReference>
<feature type="transmembrane region" description="Helical" evidence="11">
    <location>
        <begin position="76"/>
        <end position="95"/>
    </location>
</feature>
<sequence length="424" mass="47991">MNFIRNQLEGYGMSETMIVYVSNIVMVLFIAAISIIANLITKKIVLTVISRVVSKYRHNWSQIVLEKNVLHRLSHLVPAIIIYFSAWSFPIYQVLIERLAAVYMIAVTIMVINALLNAFDEIYRSFEVSKVRPIKGYIQVMKIVLFIIGGILIVAGLIGQNPLIILSGLGALSAVLMLVFKDSILGLVAGIQLSSNDMVRVGDWIEMPNYNADGDVVDITLNTVKVMNFDKTITMIPSYALISDSFRNWRSMQLSGGRRIKRSVQVDTTSIGFCTDEMIAEFKKIHYLSDYVTSRLQEIEDYNREHRIDRGSKVNGRSLTNVGVFREYIHQYLRHHPKIHQEMTLIVRQLAPGDNGLPLEIYAFSNDTAWAVYESVQADIFDHIFAVAPMFGLRLFQNPTGHDITRLQELEERPAAAGTESRIG</sequence>